<comment type="similarity">
    <text evidence="2">Belongs to the FAD-binding oxidoreductase/transferase type 4 family.</text>
</comment>
<dbReference type="InterPro" id="IPR051264">
    <property type="entry name" value="FAD-oxidored/transferase_4"/>
</dbReference>
<dbReference type="Gene3D" id="3.30.70.2190">
    <property type="match status" value="1"/>
</dbReference>
<dbReference type="InterPro" id="IPR006094">
    <property type="entry name" value="Oxid_FAD_bind_N"/>
</dbReference>
<proteinExistence type="inferred from homology"/>
<dbReference type="SUPFAM" id="SSF56176">
    <property type="entry name" value="FAD-binding/transporter-associated domain-like"/>
    <property type="match status" value="1"/>
</dbReference>
<dbReference type="PANTHER" id="PTHR43716:SF2">
    <property type="entry name" value="BLL6224 PROTEIN"/>
    <property type="match status" value="1"/>
</dbReference>
<evidence type="ECO:0000256" key="4">
    <source>
        <dbReference type="ARBA" id="ARBA00022827"/>
    </source>
</evidence>
<dbReference type="InterPro" id="IPR036318">
    <property type="entry name" value="FAD-bd_PCMH-like_sf"/>
</dbReference>
<evidence type="ECO:0000256" key="3">
    <source>
        <dbReference type="ARBA" id="ARBA00022630"/>
    </source>
</evidence>
<reference evidence="6 7" key="1">
    <citation type="journal article" date="2014" name="Antonie Van Leeuwenhoek">
        <title>Hyphomonas beringensis sp. nov. and Hyphomonas chukchiensis sp. nov., isolated from surface seawater of the Bering Sea and Chukchi Sea.</title>
        <authorList>
            <person name="Li C."/>
            <person name="Lai Q."/>
            <person name="Li G."/>
            <person name="Dong C."/>
            <person name="Wang J."/>
            <person name="Liao Y."/>
            <person name="Shao Z."/>
        </authorList>
    </citation>
    <scope>NUCLEOTIDE SEQUENCE [LARGE SCALE GENOMIC DNA]</scope>
    <source>
        <strain evidence="6 7">MHS-2</strain>
    </source>
</reference>
<evidence type="ECO:0000313" key="6">
    <source>
        <dbReference type="EMBL" id="KCZ89493.1"/>
    </source>
</evidence>
<keyword evidence="7" id="KW-1185">Reference proteome</keyword>
<keyword evidence="3" id="KW-0285">Flavoprotein</keyword>
<comment type="cofactor">
    <cofactor evidence="1">
        <name>FAD</name>
        <dbReference type="ChEBI" id="CHEBI:57692"/>
    </cofactor>
</comment>
<dbReference type="InterPro" id="IPR016166">
    <property type="entry name" value="FAD-bd_PCMH"/>
</dbReference>
<protein>
    <submittedName>
        <fullName evidence="6">FAD-binding oxidoreductase</fullName>
    </submittedName>
</protein>
<dbReference type="GO" id="GO:0022904">
    <property type="term" value="P:respiratory electron transport chain"/>
    <property type="evidence" value="ECO:0007669"/>
    <property type="project" value="TreeGrafter"/>
</dbReference>
<dbReference type="GO" id="GO:0071949">
    <property type="term" value="F:FAD binding"/>
    <property type="evidence" value="ECO:0007669"/>
    <property type="project" value="InterPro"/>
</dbReference>
<evidence type="ECO:0000256" key="2">
    <source>
        <dbReference type="ARBA" id="ARBA00008000"/>
    </source>
</evidence>
<dbReference type="Pfam" id="PF02913">
    <property type="entry name" value="FAD-oxidase_C"/>
    <property type="match status" value="1"/>
</dbReference>
<feature type="domain" description="FAD-binding PCMH-type" evidence="5">
    <location>
        <begin position="39"/>
        <end position="217"/>
    </location>
</feature>
<dbReference type="InterPro" id="IPR016167">
    <property type="entry name" value="FAD-bd_PCMH_sub1"/>
</dbReference>
<dbReference type="Pfam" id="PF01565">
    <property type="entry name" value="FAD_binding_4"/>
    <property type="match status" value="1"/>
</dbReference>
<dbReference type="InterPro" id="IPR016171">
    <property type="entry name" value="Vanillyl_alc_oxidase_C-sub2"/>
</dbReference>
<dbReference type="EMBL" id="ARYK01000008">
    <property type="protein sequence ID" value="KCZ89493.1"/>
    <property type="molecule type" value="Genomic_DNA"/>
</dbReference>
<dbReference type="Gene3D" id="3.30.465.10">
    <property type="match status" value="1"/>
</dbReference>
<dbReference type="SUPFAM" id="SSF55103">
    <property type="entry name" value="FAD-linked oxidases, C-terminal domain"/>
    <property type="match status" value="1"/>
</dbReference>
<dbReference type="Gene3D" id="3.30.43.10">
    <property type="entry name" value="Uridine Diphospho-n-acetylenolpyruvylglucosamine Reductase, domain 2"/>
    <property type="match status" value="1"/>
</dbReference>
<dbReference type="PANTHER" id="PTHR43716">
    <property type="entry name" value="D-2-HYDROXYGLUTARATE DEHYDROGENASE, MITOCHONDRIAL"/>
    <property type="match status" value="1"/>
</dbReference>
<dbReference type="STRING" id="1280950.HJO_14782"/>
<accession>A0A059FG52</accession>
<dbReference type="PATRIC" id="fig|1280950.3.peg.2969"/>
<evidence type="ECO:0000256" key="1">
    <source>
        <dbReference type="ARBA" id="ARBA00001974"/>
    </source>
</evidence>
<dbReference type="RefSeq" id="WP_035618349.1">
    <property type="nucleotide sequence ID" value="NZ_ARYK01000008.1"/>
</dbReference>
<dbReference type="AlphaFoldDB" id="A0A059FG52"/>
<dbReference type="Gene3D" id="3.30.70.2740">
    <property type="match status" value="1"/>
</dbReference>
<dbReference type="PROSITE" id="PS51387">
    <property type="entry name" value="FAD_PCMH"/>
    <property type="match status" value="1"/>
</dbReference>
<evidence type="ECO:0000313" key="7">
    <source>
        <dbReference type="Proteomes" id="UP000025171"/>
    </source>
</evidence>
<dbReference type="InterPro" id="IPR016169">
    <property type="entry name" value="FAD-bd_PCMH_sub2"/>
</dbReference>
<dbReference type="eggNOG" id="COG0277">
    <property type="taxonomic scope" value="Bacteria"/>
</dbReference>
<dbReference type="Proteomes" id="UP000025171">
    <property type="component" value="Unassembled WGS sequence"/>
</dbReference>
<sequence length="469" mass="49414">MTQPPAAFLTAAKDLLGPKGWSEDPERLSEVSTPWRGTFTGETPFLARPASTAEAAALVKLCAAHHVAMTPQGGNTGLVDAGTPHGEIVVSMTRMNTVRSVDPFNNSLVIEAGAPLVTAQAAAEEAGRLFPLSLGSEGTATIGGLISTNAGGVNVLRYGMMRDLILGLEVVLPSGEVWDGLSGLRKNNTGYDLKHLFAGAEGTLGLITAATLKLFPQVQRASAWVCCDSTEDVVALLALVRQHAGDTVTSFEIIPVNAVDMVLTDVPGTRDPLPSALPWRVLMEVSMVDETHARAALEKALEAAFAQDLVKDGVVAASKAQAQSFWHIRETIPLSKRAYGTAINQDIAVPVSRIPAFIDSCNAAVLEIVPSAEFVIFGHVGDGNLHYSVCEPAEATAPVLKAHVAAITRIIFDQTMAHGGSISAEHGVGRLKRDELARIRPPAATEAMRAIKKALDPLGIMNPGRVVSV</sequence>
<organism evidence="6 7">
    <name type="scientific">Hyphomonas johnsonii MHS-2</name>
    <dbReference type="NCBI Taxonomy" id="1280950"/>
    <lineage>
        <taxon>Bacteria</taxon>
        <taxon>Pseudomonadati</taxon>
        <taxon>Pseudomonadota</taxon>
        <taxon>Alphaproteobacteria</taxon>
        <taxon>Hyphomonadales</taxon>
        <taxon>Hyphomonadaceae</taxon>
        <taxon>Hyphomonas</taxon>
    </lineage>
</organism>
<name>A0A059FG52_9PROT</name>
<dbReference type="InterPro" id="IPR016164">
    <property type="entry name" value="FAD-linked_Oxase-like_C"/>
</dbReference>
<keyword evidence="4" id="KW-0274">FAD</keyword>
<evidence type="ECO:0000259" key="5">
    <source>
        <dbReference type="PROSITE" id="PS51387"/>
    </source>
</evidence>
<gene>
    <name evidence="6" type="ORF">HJO_14782</name>
</gene>
<dbReference type="Gene3D" id="1.10.45.10">
    <property type="entry name" value="Vanillyl-alcohol Oxidase, Chain A, domain 4"/>
    <property type="match status" value="1"/>
</dbReference>
<dbReference type="OrthoDB" id="9811557at2"/>
<dbReference type="FunFam" id="1.10.45.10:FF:000001">
    <property type="entry name" value="D-lactate dehydrogenase mitochondrial"/>
    <property type="match status" value="1"/>
</dbReference>
<comment type="caution">
    <text evidence="6">The sequence shown here is derived from an EMBL/GenBank/DDBJ whole genome shotgun (WGS) entry which is preliminary data.</text>
</comment>
<dbReference type="InterPro" id="IPR004113">
    <property type="entry name" value="FAD-bd_oxidored_4_C"/>
</dbReference>
<dbReference type="GO" id="GO:0003824">
    <property type="term" value="F:catalytic activity"/>
    <property type="evidence" value="ECO:0007669"/>
    <property type="project" value="InterPro"/>
</dbReference>